<name>A0A1F2UPU6_9ACTN</name>
<dbReference type="Gene3D" id="3.30.1330.80">
    <property type="entry name" value="Hypothetical protein, similar to alpha- acetolactate decarboxylase, domain 2"/>
    <property type="match status" value="1"/>
</dbReference>
<feature type="domain" description="PPC" evidence="1">
    <location>
        <begin position="6"/>
        <end position="145"/>
    </location>
</feature>
<dbReference type="InterPro" id="IPR005175">
    <property type="entry name" value="PPC_dom"/>
</dbReference>
<dbReference type="SUPFAM" id="SSF117856">
    <property type="entry name" value="AF0104/ALDC/Ptd012-like"/>
    <property type="match status" value="1"/>
</dbReference>
<sequence length="145" mass="16198">MDYRVGEIGRVVVARFNGHEEVLGNLREIARKENMRAAVVYLVGGMQKGRMVVGPEKDELPPVPIWREVKESNEVLGIGTIFWEGDEPKIHLHGAFGKRDEVKVGCLREDSEAFLVLEAVMIELKGIDAVREFDQAVGLSLLKLS</sequence>
<dbReference type="PROSITE" id="PS51742">
    <property type="entry name" value="PPC"/>
    <property type="match status" value="1"/>
</dbReference>
<accession>A0A1F2UPU6</accession>
<dbReference type="PANTHER" id="PTHR34988">
    <property type="entry name" value="PROTEIN, PUTATIVE-RELATED"/>
    <property type="match status" value="1"/>
</dbReference>
<organism evidence="2 3">
    <name type="scientific">Candidatus Aquicultor primus</name>
    <dbReference type="NCBI Taxonomy" id="1797195"/>
    <lineage>
        <taxon>Bacteria</taxon>
        <taxon>Bacillati</taxon>
        <taxon>Actinomycetota</taxon>
        <taxon>Candidatus Aquicultoria</taxon>
        <taxon>Candidatus Aquicultorales</taxon>
        <taxon>Candidatus Aquicultoraceae</taxon>
        <taxon>Candidatus Aquicultor</taxon>
    </lineage>
</organism>
<evidence type="ECO:0000313" key="2">
    <source>
        <dbReference type="EMBL" id="OFW32633.1"/>
    </source>
</evidence>
<comment type="caution">
    <text evidence="2">The sequence shown here is derived from an EMBL/GenBank/DDBJ whole genome shotgun (WGS) entry which is preliminary data.</text>
</comment>
<dbReference type="EMBL" id="MELI01000090">
    <property type="protein sequence ID" value="OFW32633.1"/>
    <property type="molecule type" value="Genomic_DNA"/>
</dbReference>
<keyword evidence="2" id="KW-0238">DNA-binding</keyword>
<proteinExistence type="predicted"/>
<evidence type="ECO:0000259" key="1">
    <source>
        <dbReference type="PROSITE" id="PS51742"/>
    </source>
</evidence>
<evidence type="ECO:0000313" key="3">
    <source>
        <dbReference type="Proteomes" id="UP000178086"/>
    </source>
</evidence>
<dbReference type="PANTHER" id="PTHR34988:SF1">
    <property type="entry name" value="DNA-BINDING PROTEIN"/>
    <property type="match status" value="1"/>
</dbReference>
<gene>
    <name evidence="2" type="ORF">A2074_01200</name>
</gene>
<protein>
    <submittedName>
        <fullName evidence="2">DNA-binding protein</fullName>
    </submittedName>
</protein>
<reference evidence="2 3" key="1">
    <citation type="journal article" date="2016" name="Nat. Commun.">
        <title>Thousands of microbial genomes shed light on interconnected biogeochemical processes in an aquifer system.</title>
        <authorList>
            <person name="Anantharaman K."/>
            <person name="Brown C.T."/>
            <person name="Hug L.A."/>
            <person name="Sharon I."/>
            <person name="Castelle C.J."/>
            <person name="Probst A.J."/>
            <person name="Thomas B.C."/>
            <person name="Singh A."/>
            <person name="Wilkins M.J."/>
            <person name="Karaoz U."/>
            <person name="Brodie E.L."/>
            <person name="Williams K.H."/>
            <person name="Hubbard S.S."/>
            <person name="Banfield J.F."/>
        </authorList>
    </citation>
    <scope>NUCLEOTIDE SEQUENCE [LARGE SCALE GENOMIC DNA]</scope>
</reference>
<dbReference type="Proteomes" id="UP000178086">
    <property type="component" value="Unassembled WGS sequence"/>
</dbReference>
<dbReference type="CDD" id="cd11378">
    <property type="entry name" value="DUF296"/>
    <property type="match status" value="1"/>
</dbReference>
<dbReference type="GO" id="GO:0003677">
    <property type="term" value="F:DNA binding"/>
    <property type="evidence" value="ECO:0007669"/>
    <property type="project" value="UniProtKB-KW"/>
</dbReference>
<dbReference type="AlphaFoldDB" id="A0A1F2UPU6"/>
<dbReference type="Pfam" id="PF03479">
    <property type="entry name" value="PCC"/>
    <property type="match status" value="1"/>
</dbReference>